<comment type="caution">
    <text evidence="3">The sequence shown here is derived from an EMBL/GenBank/DDBJ whole genome shotgun (WGS) entry which is preliminary data.</text>
</comment>
<keyword evidence="1" id="KW-0812">Transmembrane</keyword>
<dbReference type="InterPro" id="IPR018289">
    <property type="entry name" value="MULE_transposase_dom"/>
</dbReference>
<feature type="transmembrane region" description="Helical" evidence="1">
    <location>
        <begin position="132"/>
        <end position="154"/>
    </location>
</feature>
<keyword evidence="1" id="KW-0472">Membrane</keyword>
<reference evidence="3" key="1">
    <citation type="submission" date="2021-02" db="EMBL/GenBank/DDBJ databases">
        <authorList>
            <person name="Nowell W R."/>
        </authorList>
    </citation>
    <scope>NUCLEOTIDE SEQUENCE</scope>
</reference>
<evidence type="ECO:0000313" key="4">
    <source>
        <dbReference type="Proteomes" id="UP000663838"/>
    </source>
</evidence>
<protein>
    <recommendedName>
        <fullName evidence="2">MULE transposase domain-containing protein</fullName>
    </recommendedName>
</protein>
<organism evidence="3 4">
    <name type="scientific">Rotaria socialis</name>
    <dbReference type="NCBI Taxonomy" id="392032"/>
    <lineage>
        <taxon>Eukaryota</taxon>
        <taxon>Metazoa</taxon>
        <taxon>Spiralia</taxon>
        <taxon>Gnathifera</taxon>
        <taxon>Rotifera</taxon>
        <taxon>Eurotatoria</taxon>
        <taxon>Bdelloidea</taxon>
        <taxon>Philodinida</taxon>
        <taxon>Philodinidae</taxon>
        <taxon>Rotaria</taxon>
    </lineage>
</organism>
<dbReference type="Proteomes" id="UP000663838">
    <property type="component" value="Unassembled WGS sequence"/>
</dbReference>
<dbReference type="Pfam" id="PF10551">
    <property type="entry name" value="MULE"/>
    <property type="match status" value="1"/>
</dbReference>
<proteinExistence type="predicted"/>
<name>A0A821SLM0_9BILA</name>
<sequence>MMKTHPFDIYTQLSSLLQVDATYKLTWNELPLLVSGSSDADRHFRSFGVALVSSDEGSACYIDLFKQLKLISGQENQREYIVHYVMTDGAPGITRVQKEIFPQARRLMCWAHVVRKCREHRKLVPTDKGNKLILIYMIYNYVFPIIYLLTQYFFDQWIDKLPLWYEGAALNMPLTNNGCESLHSTI</sequence>
<keyword evidence="1" id="KW-1133">Transmembrane helix</keyword>
<accession>A0A821SLM0</accession>
<dbReference type="EMBL" id="CAJOBS010003563">
    <property type="protein sequence ID" value="CAF4859923.1"/>
    <property type="molecule type" value="Genomic_DNA"/>
</dbReference>
<feature type="domain" description="MULE transposase" evidence="2">
    <location>
        <begin position="17"/>
        <end position="115"/>
    </location>
</feature>
<evidence type="ECO:0000259" key="2">
    <source>
        <dbReference type="Pfam" id="PF10551"/>
    </source>
</evidence>
<evidence type="ECO:0000256" key="1">
    <source>
        <dbReference type="SAM" id="Phobius"/>
    </source>
</evidence>
<evidence type="ECO:0000313" key="3">
    <source>
        <dbReference type="EMBL" id="CAF4859923.1"/>
    </source>
</evidence>
<dbReference type="AlphaFoldDB" id="A0A821SLM0"/>
<gene>
    <name evidence="3" type="ORF">TOA249_LOCUS27607</name>
</gene>